<keyword evidence="9" id="KW-1185">Reference proteome</keyword>
<name>A0A0E0KZJ0_ORYPU</name>
<keyword evidence="2 6" id="KW-0812">Transmembrane</keyword>
<reference evidence="8" key="1">
    <citation type="submission" date="2015-04" db="UniProtKB">
        <authorList>
            <consortium name="EnsemblPlants"/>
        </authorList>
    </citation>
    <scope>IDENTIFICATION</scope>
</reference>
<dbReference type="GO" id="GO:0098542">
    <property type="term" value="P:defense response to other organism"/>
    <property type="evidence" value="ECO:0007669"/>
    <property type="project" value="InterPro"/>
</dbReference>
<dbReference type="AlphaFoldDB" id="A0A0E0KZJ0"/>
<feature type="transmembrane region" description="Helical" evidence="6">
    <location>
        <begin position="202"/>
        <end position="233"/>
    </location>
</feature>
<evidence type="ECO:0000256" key="1">
    <source>
        <dbReference type="ARBA" id="ARBA00004167"/>
    </source>
</evidence>
<evidence type="ECO:0000313" key="9">
    <source>
        <dbReference type="Proteomes" id="UP000026962"/>
    </source>
</evidence>
<sequence length="434" mass="45383">MADRVYPAAKPNPPPAMANAGGGGGGGATASFPAPKSQMYQRPIYRPQAPAKRRRGRSCRCSFCCCFCWALLVVILLALVAAVAGGAFYLLYRPHRPSFTVSDLSLTPRTPRPRHRFHSTAATSLAAPRARLHAFSATAAPMADRVYPAAKPNPPPAMANAGGGGGGGATASFPAPKSQMYQRPIYRPQAPAKRRRGRSCRCSFCCCFCWALLVVILLALVAAVAGGAFYLLYRPHRPSFTVSSVKLTALNLSSSPTAPSLTDSIQLTVTAKNPNKKVVYLYDDFSFSASTAANAVPLGAATSPGFTHEAGNTTVFTATIAANAVTVDPTAAASDIKKSGTFSVAVDAETRAGVKVGSLKTKKIGIQVHCEGIKVTPPRAAPPSPKAVKGKNGTVLAPAPAPVDSDTAATTATVSTAAHSCKVRVRVKIWKWTF</sequence>
<dbReference type="STRING" id="4537.A0A0E0KZJ0"/>
<dbReference type="HOGENOM" id="CLU_051752_4_0_1"/>
<dbReference type="eggNOG" id="ENOG502QPUX">
    <property type="taxonomic scope" value="Eukaryota"/>
</dbReference>
<evidence type="ECO:0000256" key="4">
    <source>
        <dbReference type="ARBA" id="ARBA00023136"/>
    </source>
</evidence>
<evidence type="ECO:0000256" key="3">
    <source>
        <dbReference type="ARBA" id="ARBA00022989"/>
    </source>
</evidence>
<evidence type="ECO:0000256" key="5">
    <source>
        <dbReference type="SAM" id="MobiDB-lite"/>
    </source>
</evidence>
<dbReference type="GO" id="GO:0005886">
    <property type="term" value="C:plasma membrane"/>
    <property type="evidence" value="ECO:0007669"/>
    <property type="project" value="TreeGrafter"/>
</dbReference>
<organism evidence="8">
    <name type="scientific">Oryza punctata</name>
    <name type="common">Red rice</name>
    <dbReference type="NCBI Taxonomy" id="4537"/>
    <lineage>
        <taxon>Eukaryota</taxon>
        <taxon>Viridiplantae</taxon>
        <taxon>Streptophyta</taxon>
        <taxon>Embryophyta</taxon>
        <taxon>Tracheophyta</taxon>
        <taxon>Spermatophyta</taxon>
        <taxon>Magnoliopsida</taxon>
        <taxon>Liliopsida</taxon>
        <taxon>Poales</taxon>
        <taxon>Poaceae</taxon>
        <taxon>BOP clade</taxon>
        <taxon>Oryzoideae</taxon>
        <taxon>Oryzeae</taxon>
        <taxon>Oryzinae</taxon>
        <taxon>Oryza</taxon>
    </lineage>
</organism>
<keyword evidence="3 6" id="KW-1133">Transmembrane helix</keyword>
<dbReference type="InterPro" id="IPR044839">
    <property type="entry name" value="NDR1-like"/>
</dbReference>
<evidence type="ECO:0000313" key="8">
    <source>
        <dbReference type="EnsemblPlants" id="OPUNC05G05890.1"/>
    </source>
</evidence>
<dbReference type="PANTHER" id="PTHR31234">
    <property type="entry name" value="LATE EMBRYOGENESIS ABUNDANT (LEA) HYDROXYPROLINE-RICH GLYCOPROTEIN FAMILY"/>
    <property type="match status" value="1"/>
</dbReference>
<dbReference type="Pfam" id="PF03168">
    <property type="entry name" value="LEA_2"/>
    <property type="match status" value="1"/>
</dbReference>
<feature type="region of interest" description="Disordered" evidence="5">
    <location>
        <begin position="1"/>
        <end position="34"/>
    </location>
</feature>
<feature type="transmembrane region" description="Helical" evidence="6">
    <location>
        <begin position="69"/>
        <end position="92"/>
    </location>
</feature>
<evidence type="ECO:0000256" key="2">
    <source>
        <dbReference type="ARBA" id="ARBA00022692"/>
    </source>
</evidence>
<dbReference type="InterPro" id="IPR004864">
    <property type="entry name" value="LEA_2"/>
</dbReference>
<evidence type="ECO:0000259" key="7">
    <source>
        <dbReference type="Pfam" id="PF03168"/>
    </source>
</evidence>
<comment type="subcellular location">
    <subcellularLocation>
        <location evidence="1">Membrane</location>
        <topology evidence="1">Single-pass membrane protein</topology>
    </subcellularLocation>
</comment>
<dbReference type="PANTHER" id="PTHR31234:SF2">
    <property type="entry name" value="OS05G0199100 PROTEIN"/>
    <property type="match status" value="1"/>
</dbReference>
<accession>A0A0E0KZJ0</accession>
<proteinExistence type="predicted"/>
<dbReference type="Proteomes" id="UP000026962">
    <property type="component" value="Chromosome 5"/>
</dbReference>
<keyword evidence="4 6" id="KW-0472">Membrane</keyword>
<dbReference type="Gramene" id="OPUNC05G05890.1">
    <property type="protein sequence ID" value="OPUNC05G05890.1"/>
    <property type="gene ID" value="OPUNC05G05890"/>
</dbReference>
<dbReference type="OMA" id="CEHIKIL"/>
<feature type="domain" description="Late embryogenesis abundant protein LEA-2 subgroup" evidence="7">
    <location>
        <begin position="268"/>
        <end position="370"/>
    </location>
</feature>
<protein>
    <recommendedName>
        <fullName evidence="7">Late embryogenesis abundant protein LEA-2 subgroup domain-containing protein</fullName>
    </recommendedName>
</protein>
<evidence type="ECO:0000256" key="6">
    <source>
        <dbReference type="SAM" id="Phobius"/>
    </source>
</evidence>
<reference evidence="8" key="2">
    <citation type="submission" date="2018-05" db="EMBL/GenBank/DDBJ databases">
        <title>OpunRS2 (Oryza punctata Reference Sequence Version 2).</title>
        <authorList>
            <person name="Zhang J."/>
            <person name="Kudrna D."/>
            <person name="Lee S."/>
            <person name="Talag J."/>
            <person name="Welchert J."/>
            <person name="Wing R.A."/>
        </authorList>
    </citation>
    <scope>NUCLEOTIDE SEQUENCE [LARGE SCALE GENOMIC DNA]</scope>
</reference>
<dbReference type="EnsemblPlants" id="OPUNC05G05890.1">
    <property type="protein sequence ID" value="OPUNC05G05890.1"/>
    <property type="gene ID" value="OPUNC05G05890"/>
</dbReference>